<name>A0ABT9VP06_9BACI</name>
<feature type="domain" description="EAL" evidence="1">
    <location>
        <begin position="2"/>
        <end position="233"/>
    </location>
</feature>
<evidence type="ECO:0000259" key="1">
    <source>
        <dbReference type="PROSITE" id="PS50883"/>
    </source>
</evidence>
<sequence>MRIQEKRRMRQILENKSFYHYFQPIYDINNWNIYGYEALLRSDYYSDPDTMFQIAKECGILYELDTLSFHCALNKIKHFQHRLFINVFPSTLIDTSFRNFVQKLDGFFYSNNQIIFEIVEGKEIENLKEFFRNIQYLKEKGFQVALDDFGKEEISLQALVDLNPHYLKVDRSIAYNIHKSNEKKDIVKKLLYLCERTNIKLILEGIEKQEDLAMAKILGVQYAQGFLLGKPLP</sequence>
<dbReference type="CDD" id="cd01948">
    <property type="entry name" value="EAL"/>
    <property type="match status" value="1"/>
</dbReference>
<dbReference type="SMART" id="SM00052">
    <property type="entry name" value="EAL"/>
    <property type="match status" value="1"/>
</dbReference>
<keyword evidence="3" id="KW-1185">Reference proteome</keyword>
<dbReference type="RefSeq" id="WP_083979404.1">
    <property type="nucleotide sequence ID" value="NZ_JAUSTR010000006.1"/>
</dbReference>
<protein>
    <submittedName>
        <fullName evidence="2">EAL domain-containing protein (Putative c-di-GMP-specific phosphodiesterase class I)</fullName>
    </submittedName>
</protein>
<dbReference type="SUPFAM" id="SSF141868">
    <property type="entry name" value="EAL domain-like"/>
    <property type="match status" value="1"/>
</dbReference>
<organism evidence="2 3">
    <name type="scientific">Aeribacillus alveayuensis</name>
    <dbReference type="NCBI Taxonomy" id="279215"/>
    <lineage>
        <taxon>Bacteria</taxon>
        <taxon>Bacillati</taxon>
        <taxon>Bacillota</taxon>
        <taxon>Bacilli</taxon>
        <taxon>Bacillales</taxon>
        <taxon>Bacillaceae</taxon>
        <taxon>Aeribacillus</taxon>
    </lineage>
</organism>
<reference evidence="2 3" key="1">
    <citation type="submission" date="2023-07" db="EMBL/GenBank/DDBJ databases">
        <title>Genomic Encyclopedia of Type Strains, Phase IV (KMG-IV): sequencing the most valuable type-strain genomes for metagenomic binning, comparative biology and taxonomic classification.</title>
        <authorList>
            <person name="Goeker M."/>
        </authorList>
    </citation>
    <scope>NUCLEOTIDE SEQUENCE [LARGE SCALE GENOMIC DNA]</scope>
    <source>
        <strain evidence="2 3">DSM 19092</strain>
    </source>
</reference>
<proteinExistence type="predicted"/>
<evidence type="ECO:0000313" key="3">
    <source>
        <dbReference type="Proteomes" id="UP001225646"/>
    </source>
</evidence>
<dbReference type="Gene3D" id="3.20.20.450">
    <property type="entry name" value="EAL domain"/>
    <property type="match status" value="1"/>
</dbReference>
<dbReference type="PANTHER" id="PTHR33121">
    <property type="entry name" value="CYCLIC DI-GMP PHOSPHODIESTERASE PDEF"/>
    <property type="match status" value="1"/>
</dbReference>
<dbReference type="Proteomes" id="UP001225646">
    <property type="component" value="Unassembled WGS sequence"/>
</dbReference>
<dbReference type="InterPro" id="IPR035919">
    <property type="entry name" value="EAL_sf"/>
</dbReference>
<dbReference type="EMBL" id="JAUSTR010000006">
    <property type="protein sequence ID" value="MDQ0162717.1"/>
    <property type="molecule type" value="Genomic_DNA"/>
</dbReference>
<accession>A0ABT9VP06</accession>
<dbReference type="PROSITE" id="PS50883">
    <property type="entry name" value="EAL"/>
    <property type="match status" value="1"/>
</dbReference>
<gene>
    <name evidence="2" type="ORF">J2S06_001794</name>
</gene>
<dbReference type="InterPro" id="IPR050706">
    <property type="entry name" value="Cyclic-di-GMP_PDE-like"/>
</dbReference>
<dbReference type="PANTHER" id="PTHR33121:SF76">
    <property type="entry name" value="SIGNALING PROTEIN"/>
    <property type="match status" value="1"/>
</dbReference>
<evidence type="ECO:0000313" key="2">
    <source>
        <dbReference type="EMBL" id="MDQ0162717.1"/>
    </source>
</evidence>
<comment type="caution">
    <text evidence="2">The sequence shown here is derived from an EMBL/GenBank/DDBJ whole genome shotgun (WGS) entry which is preliminary data.</text>
</comment>
<dbReference type="Pfam" id="PF00563">
    <property type="entry name" value="EAL"/>
    <property type="match status" value="1"/>
</dbReference>
<dbReference type="InterPro" id="IPR001633">
    <property type="entry name" value="EAL_dom"/>
</dbReference>